<dbReference type="InterPro" id="IPR011990">
    <property type="entry name" value="TPR-like_helical_dom_sf"/>
</dbReference>
<dbReference type="Gene3D" id="1.25.40.10">
    <property type="entry name" value="Tetratricopeptide repeat domain"/>
    <property type="match status" value="1"/>
</dbReference>
<organism evidence="1 2">
    <name type="scientific">Parabacteroides distasonis</name>
    <dbReference type="NCBI Taxonomy" id="823"/>
    <lineage>
        <taxon>Bacteria</taxon>
        <taxon>Pseudomonadati</taxon>
        <taxon>Bacteroidota</taxon>
        <taxon>Bacteroidia</taxon>
        <taxon>Bacteroidales</taxon>
        <taxon>Tannerellaceae</taxon>
        <taxon>Parabacteroides</taxon>
    </lineage>
</organism>
<evidence type="ECO:0000313" key="2">
    <source>
        <dbReference type="Proteomes" id="UP000278164"/>
    </source>
</evidence>
<dbReference type="AlphaFoldDB" id="A0A3L7ZMU0"/>
<gene>
    <name evidence="1" type="ORF">D7V78_11030</name>
</gene>
<evidence type="ECO:0000313" key="1">
    <source>
        <dbReference type="EMBL" id="RLT73234.1"/>
    </source>
</evidence>
<accession>A0A3L7ZMU0</accession>
<sequence length="538" mass="61086">MKQKILDNVTEYSANQLVEYIRTGVVTFDELIQDTDGEFSVEKRREVKQLLESGDVDEWNKVKTLHSIEAVQHYLDTFPNGQFRAEARSLMNKLENELQESYLQATTDDAWTLVDKSNKNELREFIKRFPNSTHVNEAQKIIDSLLLDEIMGVDIETLVTQINQVPTDKTAVTQEQRDNKTIAIIEKFLSEKKIRKSDFLNKIKEDHNLVSSGVVKRLITSGTLSVEDLMSIDIDRRFIQKMFNGESAQSFSTPEKLDKIHKQSTEIYFWGIPSSGKSCALGAILSVAASGKVAHSMDADTESQGYGYMTKLINLFQNGEIGTLMEGTSVDSFYEMGFDLVDKEGKIHPITCIDMAGELMRCMYKANAGDSMSETDEVMLDTLTKVLIDNRSTSRKMHIFVIEYGAEDRLYEGLPQRVYLEGAVSYIKNTGIFKKDTDAIYIMISKADKVKNATKDTFTNYINDKYLGFYNGLEQICKDNEINKGKVEKIAFSLGEVCFQNYCRFNSRPAENVVSLLLQRSASFRGGKRGMFEKIFRG</sequence>
<dbReference type="EMBL" id="RAYI01000019">
    <property type="protein sequence ID" value="RLT73234.1"/>
    <property type="molecule type" value="Genomic_DNA"/>
</dbReference>
<proteinExistence type="predicted"/>
<reference evidence="1 2" key="1">
    <citation type="submission" date="2018-09" db="EMBL/GenBank/DDBJ databases">
        <title>Murine metabolic-syndrome-specific gut microbial biobank.</title>
        <authorList>
            <person name="Liu C."/>
        </authorList>
    </citation>
    <scope>NUCLEOTIDE SEQUENCE [LARGE SCALE GENOMIC DNA]</scope>
    <source>
        <strain evidence="1 2">8-P5</strain>
    </source>
</reference>
<comment type="caution">
    <text evidence="1">The sequence shown here is derived from an EMBL/GenBank/DDBJ whole genome shotgun (WGS) entry which is preliminary data.</text>
</comment>
<protein>
    <submittedName>
        <fullName evidence="1">Uncharacterized protein</fullName>
    </submittedName>
</protein>
<dbReference type="RefSeq" id="WP_121736254.1">
    <property type="nucleotide sequence ID" value="NZ_QXXG01000002.1"/>
</dbReference>
<dbReference type="OrthoDB" id="1066044at2"/>
<name>A0A3L7ZMU0_PARDI</name>
<dbReference type="Proteomes" id="UP000278164">
    <property type="component" value="Unassembled WGS sequence"/>
</dbReference>